<evidence type="ECO:0008006" key="4">
    <source>
        <dbReference type="Google" id="ProtNLM"/>
    </source>
</evidence>
<dbReference type="VEuPathDB" id="FungiDB:FUN_008527"/>
<proteinExistence type="predicted"/>
<comment type="caution">
    <text evidence="2">The sequence shown here is derived from an EMBL/GenBank/DDBJ whole genome shotgun (WGS) entry which is preliminary data.</text>
</comment>
<reference evidence="2 3" key="1">
    <citation type="submission" date="2016-04" db="EMBL/GenBank/DDBJ databases">
        <title>Genome analyses suggest a sexual origin of heterokaryosis in a supposedly ancient asexual fungus.</title>
        <authorList>
            <person name="Ropars J."/>
            <person name="Sedzielewska K."/>
            <person name="Noel J."/>
            <person name="Charron P."/>
            <person name="Farinelli L."/>
            <person name="Marton T."/>
            <person name="Kruger M."/>
            <person name="Pelin A."/>
            <person name="Brachmann A."/>
            <person name="Corradi N."/>
        </authorList>
    </citation>
    <scope>NUCLEOTIDE SEQUENCE [LARGE SCALE GENOMIC DNA]</scope>
    <source>
        <strain evidence="2 3">A5</strain>
    </source>
</reference>
<reference evidence="2 3" key="2">
    <citation type="submission" date="2017-09" db="EMBL/GenBank/DDBJ databases">
        <title>Extensive intraspecific genome diversity in a model arbuscular mycorrhizal fungus.</title>
        <authorList>
            <person name="Chen E.C."/>
            <person name="Morin E."/>
            <person name="Beaudet D."/>
            <person name="Noel J."/>
            <person name="Ndikumana S."/>
            <person name="Charron P."/>
            <person name="St-Onge C."/>
            <person name="Giorgi J."/>
            <person name="Grigoriev I.V."/>
            <person name="Roux C."/>
            <person name="Martin F.M."/>
            <person name="Corradi N."/>
        </authorList>
    </citation>
    <scope>NUCLEOTIDE SEQUENCE [LARGE SCALE GENOMIC DNA]</scope>
    <source>
        <strain evidence="2 3">A5</strain>
    </source>
</reference>
<dbReference type="Proteomes" id="UP000232722">
    <property type="component" value="Unassembled WGS sequence"/>
</dbReference>
<gene>
    <name evidence="2" type="ORF">RhiirA5_415909</name>
</gene>
<evidence type="ECO:0000256" key="1">
    <source>
        <dbReference type="SAM" id="MobiDB-lite"/>
    </source>
</evidence>
<protein>
    <recommendedName>
        <fullName evidence="4">C2H2-type domain-containing protein</fullName>
    </recommendedName>
</protein>
<evidence type="ECO:0000313" key="3">
    <source>
        <dbReference type="Proteomes" id="UP000232722"/>
    </source>
</evidence>
<evidence type="ECO:0000313" key="2">
    <source>
        <dbReference type="EMBL" id="PKC09237.1"/>
    </source>
</evidence>
<dbReference type="Gene3D" id="3.30.160.60">
    <property type="entry name" value="Classic Zinc Finger"/>
    <property type="match status" value="1"/>
</dbReference>
<sequence length="263" mass="31003">MSNNTLNNKFECEICGKIYKRHFGLENHVLKIKEANNMRPTAYELPERAIEETRQALVYHIKEKLKQNSRYVGGVRVMVSCTESQFFGVFKGHIHDYYPKMGNYKCIFKGVNSYYTLSNVLKDDNWGIKYFLQQQKTFVLSYQQSPNPNDPDPLQESDPLQELNPLQEPDPLQESDPLQEPYKKRMSGNWEHDPLQVQNRASMHIAKKRRIFKPKPIQIVICWKRKTKSDARSILYSSGFIVINFTISRTRVIENFYQRIDEN</sequence>
<feature type="region of interest" description="Disordered" evidence="1">
    <location>
        <begin position="142"/>
        <end position="185"/>
    </location>
</feature>
<dbReference type="AlphaFoldDB" id="A0A2N0PQY1"/>
<name>A0A2N0PQY1_9GLOM</name>
<accession>A0A2N0PQY1</accession>
<dbReference type="VEuPathDB" id="FungiDB:RhiirA1_465288"/>
<dbReference type="EMBL" id="LLXJ01000476">
    <property type="protein sequence ID" value="PKC09237.1"/>
    <property type="molecule type" value="Genomic_DNA"/>
</dbReference>
<organism evidence="2 3">
    <name type="scientific">Rhizophagus irregularis</name>
    <dbReference type="NCBI Taxonomy" id="588596"/>
    <lineage>
        <taxon>Eukaryota</taxon>
        <taxon>Fungi</taxon>
        <taxon>Fungi incertae sedis</taxon>
        <taxon>Mucoromycota</taxon>
        <taxon>Glomeromycotina</taxon>
        <taxon>Glomeromycetes</taxon>
        <taxon>Glomerales</taxon>
        <taxon>Glomeraceae</taxon>
        <taxon>Rhizophagus</taxon>
    </lineage>
</organism>